<dbReference type="SUPFAM" id="SSF52540">
    <property type="entry name" value="P-loop containing nucleoside triphosphate hydrolases"/>
    <property type="match status" value="1"/>
</dbReference>
<dbReference type="InterPro" id="IPR003688">
    <property type="entry name" value="TraG/VirD4"/>
</dbReference>
<evidence type="ECO:0000256" key="5">
    <source>
        <dbReference type="ARBA" id="ARBA00022989"/>
    </source>
</evidence>
<keyword evidence="4 7" id="KW-0812">Transmembrane</keyword>
<evidence type="ECO:0000256" key="1">
    <source>
        <dbReference type="ARBA" id="ARBA00004651"/>
    </source>
</evidence>
<keyword evidence="3" id="KW-1003">Cell membrane</keyword>
<dbReference type="Pfam" id="PF02534">
    <property type="entry name" value="T4SS-DNA_transf"/>
    <property type="match status" value="1"/>
</dbReference>
<evidence type="ECO:0000256" key="3">
    <source>
        <dbReference type="ARBA" id="ARBA00022475"/>
    </source>
</evidence>
<keyword evidence="5 7" id="KW-1133">Transmembrane helix</keyword>
<reference evidence="8 9" key="1">
    <citation type="submission" date="2016-03" db="EMBL/GenBank/DDBJ databases">
        <title>Niastella vici sp. nov., isolated from farmland soil.</title>
        <authorList>
            <person name="Chen L."/>
            <person name="Wang D."/>
            <person name="Yang S."/>
            <person name="Wang G."/>
        </authorList>
    </citation>
    <scope>NUCLEOTIDE SEQUENCE [LARGE SCALE GENOMIC DNA]</scope>
    <source>
        <strain evidence="8 9">DJ57</strain>
    </source>
</reference>
<evidence type="ECO:0000256" key="4">
    <source>
        <dbReference type="ARBA" id="ARBA00022692"/>
    </source>
</evidence>
<feature type="transmembrane region" description="Helical" evidence="7">
    <location>
        <begin position="33"/>
        <end position="54"/>
    </location>
</feature>
<dbReference type="STRING" id="1703345.A3860_33750"/>
<dbReference type="PANTHER" id="PTHR37937:SF1">
    <property type="entry name" value="CONJUGATIVE TRANSFER: DNA TRANSPORT"/>
    <property type="match status" value="1"/>
</dbReference>
<comment type="caution">
    <text evidence="8">The sequence shown here is derived from an EMBL/GenBank/DDBJ whole genome shotgun (WGS) entry which is preliminary data.</text>
</comment>
<organism evidence="8 9">
    <name type="scientific">Niastella vici</name>
    <dbReference type="NCBI Taxonomy" id="1703345"/>
    <lineage>
        <taxon>Bacteria</taxon>
        <taxon>Pseudomonadati</taxon>
        <taxon>Bacteroidota</taxon>
        <taxon>Chitinophagia</taxon>
        <taxon>Chitinophagales</taxon>
        <taxon>Chitinophagaceae</taxon>
        <taxon>Niastella</taxon>
    </lineage>
</organism>
<dbReference type="InterPro" id="IPR027417">
    <property type="entry name" value="P-loop_NTPase"/>
</dbReference>
<keyword evidence="6 7" id="KW-0472">Membrane</keyword>
<dbReference type="EMBL" id="LVYD01000064">
    <property type="protein sequence ID" value="OQP60346.1"/>
    <property type="molecule type" value="Genomic_DNA"/>
</dbReference>
<dbReference type="CDD" id="cd01127">
    <property type="entry name" value="TrwB_TraG_TraD_VirD4"/>
    <property type="match status" value="1"/>
</dbReference>
<comment type="subcellular location">
    <subcellularLocation>
        <location evidence="1">Cell membrane</location>
        <topology evidence="1">Multi-pass membrane protein</topology>
    </subcellularLocation>
</comment>
<dbReference type="InterPro" id="IPR051539">
    <property type="entry name" value="T4SS-coupling_protein"/>
</dbReference>
<dbReference type="Gene3D" id="3.40.50.300">
    <property type="entry name" value="P-loop containing nucleotide triphosphate hydrolases"/>
    <property type="match status" value="1"/>
</dbReference>
<dbReference type="GO" id="GO:0005886">
    <property type="term" value="C:plasma membrane"/>
    <property type="evidence" value="ECO:0007669"/>
    <property type="project" value="UniProtKB-SubCell"/>
</dbReference>
<evidence type="ECO:0000256" key="7">
    <source>
        <dbReference type="SAM" id="Phobius"/>
    </source>
</evidence>
<keyword evidence="9" id="KW-1185">Reference proteome</keyword>
<dbReference type="AlphaFoldDB" id="A0A1V9FQ15"/>
<feature type="transmembrane region" description="Helical" evidence="7">
    <location>
        <begin position="80"/>
        <end position="105"/>
    </location>
</feature>
<proteinExistence type="inferred from homology"/>
<dbReference type="PANTHER" id="PTHR37937">
    <property type="entry name" value="CONJUGATIVE TRANSFER: DNA TRANSPORT"/>
    <property type="match status" value="1"/>
</dbReference>
<evidence type="ECO:0000256" key="6">
    <source>
        <dbReference type="ARBA" id="ARBA00023136"/>
    </source>
</evidence>
<dbReference type="Proteomes" id="UP000192796">
    <property type="component" value="Unassembled WGS sequence"/>
</dbReference>
<evidence type="ECO:0008006" key="10">
    <source>
        <dbReference type="Google" id="ProtNLM"/>
    </source>
</evidence>
<evidence type="ECO:0000313" key="9">
    <source>
        <dbReference type="Proteomes" id="UP000192796"/>
    </source>
</evidence>
<gene>
    <name evidence="8" type="ORF">A3860_33750</name>
</gene>
<dbReference type="OrthoDB" id="9759295at2"/>
<accession>A0A1V9FQ15</accession>
<evidence type="ECO:0000313" key="8">
    <source>
        <dbReference type="EMBL" id="OQP60346.1"/>
    </source>
</evidence>
<sequence length="595" mass="66806">MQQHTSKGLFDISQAELKELFSVKGNPEGKTKALLIFVGLILSPVTLLGSLIFFKRAFRIFMEPNNELPRLSKLPPIVRTGMIIGAILIWFFIYLTVQIMMRVIIWIGGDAVNYNPSAIPIFIGVNILFTLIVWLWFSRWRGGIYKYISEKQRYGSARIANEKELAPYRKPEGFYIGFDTFYRKAGHLLTTAGTRAGKGVNLLLQNLLMPGLFENMSFVVIDPKGELAAISANVQRKAGRKVFILNPWNLLSLASVGYNPLDILKSDPLHLADDVQMMAESIVPAGGGKEDDHFQDRARAFISTLLLHLVTAAPVEDRHLGTLWQWLRLDQKDWALLLADMMLNDDPHVGDIVKAGANEIASLMKTSEREYGSVMSSAQKCTDFIKSPALRDSMKGTDGFTSADLASGNVTVYLCIPFDRLKTHNAWLRLVVTSLMRSVVRNPQKDVCFLIDEAYAFGYHSEIDMALGAYAGLGIHVWLIFQSLIQIKKIHGDNWENFIANCSVRHFFNISDNFSADYISHLFGTTSMPSYDDKGNITGASPRPLVTPDELRRESGKTIYTVIDQLAPALIPKMPYYKMGLDCDPNPYYKPEINN</sequence>
<comment type="similarity">
    <text evidence="2">Belongs to the VirD4/TraG family.</text>
</comment>
<feature type="transmembrane region" description="Helical" evidence="7">
    <location>
        <begin position="117"/>
        <end position="137"/>
    </location>
</feature>
<name>A0A1V9FQ15_9BACT</name>
<evidence type="ECO:0000256" key="2">
    <source>
        <dbReference type="ARBA" id="ARBA00008806"/>
    </source>
</evidence>
<dbReference type="RefSeq" id="WP_081153272.1">
    <property type="nucleotide sequence ID" value="NZ_LVYD01000064.1"/>
</dbReference>
<protein>
    <recommendedName>
        <fullName evidence="10">Conjugal transfer protein TraG</fullName>
    </recommendedName>
</protein>